<protein>
    <submittedName>
        <fullName evidence="2">Uncharacterized protein</fullName>
    </submittedName>
</protein>
<name>A0A9X3P4Q4_9ACTN</name>
<feature type="region of interest" description="Disordered" evidence="1">
    <location>
        <begin position="409"/>
        <end position="508"/>
    </location>
</feature>
<dbReference type="EMBL" id="JAPZVP010000002">
    <property type="protein sequence ID" value="MDA1358653.1"/>
    <property type="molecule type" value="Genomic_DNA"/>
</dbReference>
<dbReference type="Proteomes" id="UP001146067">
    <property type="component" value="Unassembled WGS sequence"/>
</dbReference>
<evidence type="ECO:0000313" key="3">
    <source>
        <dbReference type="Proteomes" id="UP001146067"/>
    </source>
</evidence>
<proteinExistence type="predicted"/>
<reference evidence="2" key="1">
    <citation type="submission" date="2022-12" db="EMBL/GenBank/DDBJ databases">
        <title>Gycomyces niveus sp.nov.,a novel actinomycete isolated from soil in Shouguan.</title>
        <authorList>
            <person name="Yang X."/>
        </authorList>
    </citation>
    <scope>NUCLEOTIDE SEQUENCE</scope>
    <source>
        <strain evidence="2">NEAU-A15</strain>
    </source>
</reference>
<organism evidence="2 3">
    <name type="scientific">Glycomyces luteolus</name>
    <dbReference type="NCBI Taxonomy" id="2670330"/>
    <lineage>
        <taxon>Bacteria</taxon>
        <taxon>Bacillati</taxon>
        <taxon>Actinomycetota</taxon>
        <taxon>Actinomycetes</taxon>
        <taxon>Glycomycetales</taxon>
        <taxon>Glycomycetaceae</taxon>
        <taxon>Glycomyces</taxon>
    </lineage>
</organism>
<sequence length="508" mass="51024">MSAVPKAEQIGSMTTARDDVLLPNDQDINSIVESIRPADAREYALDTIADRWKNLVDPLREVGSALETGLADLANDWTGTDYDAFEEEVSTVLLNVKTLITDIGESDADGIIGVLKTKSDAIYSQQGEQAIVYPAPKFWLEDAAGCSHKIHIRPPFFPSCEVHADDETANALEAAGFDPSVIDDVREHQEQNYNMYYEENIAAGMTEAEAVENATTRAQEDADNEASALGTDGQADYQGRAAEVNGEIIDRQYNASTEVSSIQPDYEPAEQTTFNNNDTDLNPSGGLDSGSYGGAPDISGSGGSSNMTPPAELQPLSPSGGSGSDFGTGGDYTGGDSGLDEPNPWDTAGDDPDDVSGGLASGGGGLGASTLTPGAGGGLGGGSGLGGGGATGLGAGGGMIGAGGIGGARGAGAGRRPGGGRMGGGMSGMTGGGAGGRGAGATGGRGAGARPGGPGAKGLGGRGAGGGMMGGRGAGGNLEDEEQNTGTWLTEDEDVWGRAPDEDNDPYA</sequence>
<evidence type="ECO:0000256" key="1">
    <source>
        <dbReference type="SAM" id="MobiDB-lite"/>
    </source>
</evidence>
<feature type="region of interest" description="Disordered" evidence="1">
    <location>
        <begin position="268"/>
        <end position="369"/>
    </location>
</feature>
<feature type="compositionally biased region" description="Gly residues" evidence="1">
    <location>
        <begin position="320"/>
        <end position="337"/>
    </location>
</feature>
<feature type="compositionally biased region" description="Polar residues" evidence="1">
    <location>
        <begin position="270"/>
        <end position="282"/>
    </location>
</feature>
<accession>A0A9X3P4Q4</accession>
<feature type="compositionally biased region" description="Gly residues" evidence="1">
    <location>
        <begin position="409"/>
        <end position="476"/>
    </location>
</feature>
<gene>
    <name evidence="2" type="ORF">O1R50_03410</name>
</gene>
<dbReference type="RefSeq" id="WP_270108460.1">
    <property type="nucleotide sequence ID" value="NZ_JAPZVP010000002.1"/>
</dbReference>
<dbReference type="AlphaFoldDB" id="A0A9X3P4Q4"/>
<evidence type="ECO:0000313" key="2">
    <source>
        <dbReference type="EMBL" id="MDA1358653.1"/>
    </source>
</evidence>
<feature type="region of interest" description="Disordered" evidence="1">
    <location>
        <begin position="211"/>
        <end position="236"/>
    </location>
</feature>
<keyword evidence="3" id="KW-1185">Reference proteome</keyword>
<comment type="caution">
    <text evidence="2">The sequence shown here is derived from an EMBL/GenBank/DDBJ whole genome shotgun (WGS) entry which is preliminary data.</text>
</comment>